<keyword evidence="2" id="KW-1185">Reference proteome</keyword>
<dbReference type="Proteomes" id="UP000814128">
    <property type="component" value="Unassembled WGS sequence"/>
</dbReference>
<reference evidence="1" key="1">
    <citation type="submission" date="2021-02" db="EMBL/GenBank/DDBJ databases">
        <authorList>
            <consortium name="DOE Joint Genome Institute"/>
            <person name="Ahrendt S."/>
            <person name="Looney B.P."/>
            <person name="Miyauchi S."/>
            <person name="Morin E."/>
            <person name="Drula E."/>
            <person name="Courty P.E."/>
            <person name="Chicoki N."/>
            <person name="Fauchery L."/>
            <person name="Kohler A."/>
            <person name="Kuo A."/>
            <person name="Labutti K."/>
            <person name="Pangilinan J."/>
            <person name="Lipzen A."/>
            <person name="Riley R."/>
            <person name="Andreopoulos W."/>
            <person name="He G."/>
            <person name="Johnson J."/>
            <person name="Barry K.W."/>
            <person name="Grigoriev I.V."/>
            <person name="Nagy L."/>
            <person name="Hibbett D."/>
            <person name="Henrissat B."/>
            <person name="Matheny P.B."/>
            <person name="Labbe J."/>
            <person name="Martin F."/>
        </authorList>
    </citation>
    <scope>NUCLEOTIDE SEQUENCE</scope>
    <source>
        <strain evidence="1">EC-137</strain>
    </source>
</reference>
<proteinExistence type="predicted"/>
<organism evidence="1 2">
    <name type="scientific">Vararia minispora EC-137</name>
    <dbReference type="NCBI Taxonomy" id="1314806"/>
    <lineage>
        <taxon>Eukaryota</taxon>
        <taxon>Fungi</taxon>
        <taxon>Dikarya</taxon>
        <taxon>Basidiomycota</taxon>
        <taxon>Agaricomycotina</taxon>
        <taxon>Agaricomycetes</taxon>
        <taxon>Russulales</taxon>
        <taxon>Lachnocladiaceae</taxon>
        <taxon>Vararia</taxon>
    </lineage>
</organism>
<evidence type="ECO:0000313" key="2">
    <source>
        <dbReference type="Proteomes" id="UP000814128"/>
    </source>
</evidence>
<dbReference type="EMBL" id="MU273816">
    <property type="protein sequence ID" value="KAI0027934.1"/>
    <property type="molecule type" value="Genomic_DNA"/>
</dbReference>
<gene>
    <name evidence="1" type="ORF">K488DRAFT_90282</name>
</gene>
<protein>
    <submittedName>
        <fullName evidence="1">GroES-like protein</fullName>
    </submittedName>
</protein>
<evidence type="ECO:0000313" key="1">
    <source>
        <dbReference type="EMBL" id="KAI0027934.1"/>
    </source>
</evidence>
<comment type="caution">
    <text evidence="1">The sequence shown here is derived from an EMBL/GenBank/DDBJ whole genome shotgun (WGS) entry which is preliminary data.</text>
</comment>
<sequence>MSSHTAIVARALGGPLEAISVPTPAPGPGEVLVRVEWASATPFDNWLTDFGMTVQSWPAFLGENTAGTVERLGEGVTTLKVGDKVFGFTHGPPKVKAFQEFAVLEVRRVGKLPDNISPQAAVTVPDNFVTAFWALTHYLGLTIPFDLPVRTPPPEHGEPILIWGGATSVGQYTLQLLKHAGYTNILTTASPRHTELLRSYGARVVLPYTDPSVASLLTSAAGGPITKVLDCIAHDKKTIGRYRNIVGKGAQVAILLPVLVSDEEGKTARLESGDDLGHYFEEDVRVVAVRAFRYQENKDLYEKLQPEVMPRCLAQGLVKPNKARVIESPTLLARVDEGLRLLREGLISGERVVLRISEV</sequence>
<name>A0ACB8Q810_9AGAM</name>
<accession>A0ACB8Q810</accession>
<reference evidence="1" key="2">
    <citation type="journal article" date="2022" name="New Phytol.">
        <title>Evolutionary transition to the ectomycorrhizal habit in the genomes of a hyperdiverse lineage of mushroom-forming fungi.</title>
        <authorList>
            <person name="Looney B."/>
            <person name="Miyauchi S."/>
            <person name="Morin E."/>
            <person name="Drula E."/>
            <person name="Courty P.E."/>
            <person name="Kohler A."/>
            <person name="Kuo A."/>
            <person name="LaButti K."/>
            <person name="Pangilinan J."/>
            <person name="Lipzen A."/>
            <person name="Riley R."/>
            <person name="Andreopoulos W."/>
            <person name="He G."/>
            <person name="Johnson J."/>
            <person name="Nolan M."/>
            <person name="Tritt A."/>
            <person name="Barry K.W."/>
            <person name="Grigoriev I.V."/>
            <person name="Nagy L.G."/>
            <person name="Hibbett D."/>
            <person name="Henrissat B."/>
            <person name="Matheny P.B."/>
            <person name="Labbe J."/>
            <person name="Martin F.M."/>
        </authorList>
    </citation>
    <scope>NUCLEOTIDE SEQUENCE</scope>
    <source>
        <strain evidence="1">EC-137</strain>
    </source>
</reference>